<comment type="similarity">
    <text evidence="2">Belongs to the glycosyltransferase 2 family.</text>
</comment>
<evidence type="ECO:0000259" key="5">
    <source>
        <dbReference type="Pfam" id="PF00535"/>
    </source>
</evidence>
<dbReference type="GO" id="GO:0016757">
    <property type="term" value="F:glycosyltransferase activity"/>
    <property type="evidence" value="ECO:0007669"/>
    <property type="project" value="UniProtKB-KW"/>
</dbReference>
<evidence type="ECO:0000313" key="7">
    <source>
        <dbReference type="Proteomes" id="UP000295832"/>
    </source>
</evidence>
<keyword evidence="4 6" id="KW-0808">Transferase</keyword>
<keyword evidence="7" id="KW-1185">Reference proteome</keyword>
<evidence type="ECO:0000256" key="4">
    <source>
        <dbReference type="ARBA" id="ARBA00022679"/>
    </source>
</evidence>
<protein>
    <submittedName>
        <fullName evidence="6">GT2 family glycosyltransferase</fullName>
    </submittedName>
</protein>
<dbReference type="RefSeq" id="WP_134115831.1">
    <property type="nucleotide sequence ID" value="NZ_SOEG01000007.1"/>
</dbReference>
<dbReference type="STRING" id="926561.GCA_000379025_01376"/>
<dbReference type="SUPFAM" id="SSF53448">
    <property type="entry name" value="Nucleotide-diphospho-sugar transferases"/>
    <property type="match status" value="1"/>
</dbReference>
<feature type="domain" description="Glycosyltransferase 2-like" evidence="5">
    <location>
        <begin position="5"/>
        <end position="184"/>
    </location>
</feature>
<dbReference type="EMBL" id="SOEG01000007">
    <property type="protein sequence ID" value="TDX52351.1"/>
    <property type="molecule type" value="Genomic_DNA"/>
</dbReference>
<dbReference type="InterPro" id="IPR029044">
    <property type="entry name" value="Nucleotide-diphossugar_trans"/>
</dbReference>
<keyword evidence="3" id="KW-0328">Glycosyltransferase</keyword>
<reference evidence="6 7" key="1">
    <citation type="submission" date="2019-03" db="EMBL/GenBank/DDBJ databases">
        <title>Subsurface microbial communities from deep shales in Ohio and West Virginia, USA.</title>
        <authorList>
            <person name="Wrighton K."/>
        </authorList>
    </citation>
    <scope>NUCLEOTIDE SEQUENCE [LARGE SCALE GENOMIC DNA]</scope>
    <source>
        <strain evidence="6 7">MSL 6dP</strain>
    </source>
</reference>
<dbReference type="Gene3D" id="3.90.550.10">
    <property type="entry name" value="Spore Coat Polysaccharide Biosynthesis Protein SpsA, Chain A"/>
    <property type="match status" value="1"/>
</dbReference>
<proteinExistence type="inferred from homology"/>
<comment type="pathway">
    <text evidence="1">Cell wall biogenesis; cell wall polysaccharide biosynthesis.</text>
</comment>
<dbReference type="PANTHER" id="PTHR43179:SF12">
    <property type="entry name" value="GALACTOFURANOSYLTRANSFERASE GLFT2"/>
    <property type="match status" value="1"/>
</dbReference>
<dbReference type="PANTHER" id="PTHR43179">
    <property type="entry name" value="RHAMNOSYLTRANSFERASE WBBL"/>
    <property type="match status" value="1"/>
</dbReference>
<sequence>MPYYSFFILCYNNWQMSKEAIDSLINSLNDKHKERGVELIIVNNGSTDKTASGIEKLKRYYKNNPIEIIAINLKENMGYPVGINLGLAECRGEIITVLNNDLIFPPGWFDGLSNTIEKNEDIGMVAPYLSYACGPQNVGVKLDSFKEICDFSNKFIKKNSQKITYPLRIIGACYTIKREIYDKIGGNDLWFGIGICDDDDLSLRISLAGYKLAITGSSFVYHLGTITFNQEVHHLNCALGANHQKFSLKWNLKPHGKYKSREDIIANLAYNRKEHYFPIKIEEFAELEPPLIDQVKDKDRLLLIADWNNPRSQWKNTLTSALEQISNTEKIYIWIPKNYFLTEQVSTKIKATIELEQIESDSIKFFYKKVSPLALLKFLNSFDSILRVNDDFINRYIAYLAREISIALI</sequence>
<evidence type="ECO:0000256" key="1">
    <source>
        <dbReference type="ARBA" id="ARBA00004776"/>
    </source>
</evidence>
<evidence type="ECO:0000256" key="3">
    <source>
        <dbReference type="ARBA" id="ARBA00022676"/>
    </source>
</evidence>
<dbReference type="AlphaFoldDB" id="A0A4R8GZQ9"/>
<dbReference type="Pfam" id="PF00535">
    <property type="entry name" value="Glycos_transf_2"/>
    <property type="match status" value="1"/>
</dbReference>
<accession>A0A4R8GZQ9</accession>
<comment type="caution">
    <text evidence="6">The sequence shown here is derived from an EMBL/GenBank/DDBJ whole genome shotgun (WGS) entry which is preliminary data.</text>
</comment>
<dbReference type="Proteomes" id="UP000295832">
    <property type="component" value="Unassembled WGS sequence"/>
</dbReference>
<organism evidence="6 7">
    <name type="scientific">Orenia marismortui</name>
    <dbReference type="NCBI Taxonomy" id="46469"/>
    <lineage>
        <taxon>Bacteria</taxon>
        <taxon>Bacillati</taxon>
        <taxon>Bacillota</taxon>
        <taxon>Clostridia</taxon>
        <taxon>Halanaerobiales</taxon>
        <taxon>Halobacteroidaceae</taxon>
        <taxon>Orenia</taxon>
    </lineage>
</organism>
<evidence type="ECO:0000256" key="2">
    <source>
        <dbReference type="ARBA" id="ARBA00006739"/>
    </source>
</evidence>
<dbReference type="InterPro" id="IPR001173">
    <property type="entry name" value="Glyco_trans_2-like"/>
</dbReference>
<gene>
    <name evidence="6" type="ORF">C7959_10759</name>
</gene>
<name>A0A4R8GZQ9_9FIRM</name>
<evidence type="ECO:0000313" key="6">
    <source>
        <dbReference type="EMBL" id="TDX52351.1"/>
    </source>
</evidence>